<evidence type="ECO:0000256" key="2">
    <source>
        <dbReference type="SAM" id="Phobius"/>
    </source>
</evidence>
<keyword evidence="2" id="KW-0472">Membrane</keyword>
<dbReference type="CDD" id="cd07307">
    <property type="entry name" value="BAR"/>
    <property type="match status" value="1"/>
</dbReference>
<evidence type="ECO:0000259" key="3">
    <source>
        <dbReference type="Pfam" id="PF03114"/>
    </source>
</evidence>
<proteinExistence type="predicted"/>
<comment type="caution">
    <text evidence="4">The sequence shown here is derived from an EMBL/GenBank/DDBJ whole genome shotgun (WGS) entry which is preliminary data.</text>
</comment>
<feature type="domain" description="BAR" evidence="3">
    <location>
        <begin position="428"/>
        <end position="648"/>
    </location>
</feature>
<sequence length="985" mass="108753">MATPRDAGIVSWVVANMPSSSVLMVVQSGLSHRVSMMEAVKDQVKAKQIVVLFGVATYSVAFPRGELNPVYTKFGAILMSRLPRDEAALGVTHLQALEAAGVPVVYRDATYAVNWLFGELVWRTFDYYAALCEAPCSLYEFLCADAHHRLVFAGLIGEILSLLSSNEVAAIETPASPLGLGPRAAVLLLRAPDPWFRPLLYLCVALSLTGWPPRLHGNPYGDNPEALADAATVLGDVLERARLVERPVPAHALLADKCHRRKLGFTPGELATLAPPRPLSHAAVLAICGALAALCLLMPWLAWQAFLLLFHWTDAVKGRERCAERAGGAKLSPRQRRLAQRGARETAEELNCQWDSGSEGARRPRQAARRGRVGQTKRKRTRCGRAREGLVATAAVVAGNCERAGEEEEEARKGFGRMLSKSKAVDSLKKTKRRTTEKILQKLGQSEQTQEDLDFNELHGEFSDTQKQMVVLLSKMQLYAESLAKWQRCGEALTKELSVFVAAGKDASCESREGLEEMAMRFTEAQTEISSVCNNLADKWTLQILNPLRDVTFTFNEQVKEKVAQRAEDKVDFDVYRRRAKHLTEGGTQAQKNFNKLALTQSRYENNTKFLTQEFTRMRESRSDLIIDEVTLAVHFQVEFMKSVHNVLGERMGDLVQPNLPEGASGFGKRNNRWIENGSVESRKMAGYFQGAAERANEKRKEQERATNARHYARNAPRGKQVFLKNIGKQLSLSNLERRSVDSNAPGKEGGYVLPETSADDSQPLPKGVTLQALASDVSSPKNDGELSFQAPSMVSYKMPTPIEAPVTPINIGERSSDEAYGLSNVHESDEGDDEACVSDSSSRSHLQQQQQQQQQREQEAEEARLLNSAQSCGASGVESGQEADDEEVDRDSGASGSGSEGVPQLIDVSRFNSERTIRSNDPGEDEYESDFEEVEEDLAPAVVEEEEEEDLGNQAHTLNEDTSATAQKMQVYDIDTVLEQHADA</sequence>
<feature type="region of interest" description="Disordered" evidence="1">
    <location>
        <begin position="824"/>
        <end position="966"/>
    </location>
</feature>
<reference evidence="4 5" key="1">
    <citation type="submission" date="2024-02" db="EMBL/GenBank/DDBJ databases">
        <authorList>
            <person name="Chen Y."/>
            <person name="Shah S."/>
            <person name="Dougan E. K."/>
            <person name="Thang M."/>
            <person name="Chan C."/>
        </authorList>
    </citation>
    <scope>NUCLEOTIDE SEQUENCE [LARGE SCALE GENOMIC DNA]</scope>
</reference>
<dbReference type="Proteomes" id="UP001642464">
    <property type="component" value="Unassembled WGS sequence"/>
</dbReference>
<keyword evidence="2" id="KW-0812">Transmembrane</keyword>
<dbReference type="SUPFAM" id="SSF103657">
    <property type="entry name" value="BAR/IMD domain-like"/>
    <property type="match status" value="1"/>
</dbReference>
<feature type="compositionally biased region" description="Basic residues" evidence="1">
    <location>
        <begin position="363"/>
        <end position="380"/>
    </location>
</feature>
<evidence type="ECO:0000256" key="1">
    <source>
        <dbReference type="SAM" id="MobiDB-lite"/>
    </source>
</evidence>
<dbReference type="Pfam" id="PF03114">
    <property type="entry name" value="BAR"/>
    <property type="match status" value="1"/>
</dbReference>
<keyword evidence="5" id="KW-1185">Reference proteome</keyword>
<accession>A0ABP0L950</accession>
<feature type="region of interest" description="Disordered" evidence="1">
    <location>
        <begin position="349"/>
        <end position="380"/>
    </location>
</feature>
<feature type="compositionally biased region" description="Polar residues" evidence="1">
    <location>
        <begin position="955"/>
        <end position="966"/>
    </location>
</feature>
<feature type="compositionally biased region" description="Acidic residues" evidence="1">
    <location>
        <begin position="923"/>
        <end position="952"/>
    </location>
</feature>
<dbReference type="Gene3D" id="1.20.1270.60">
    <property type="entry name" value="Arfaptin homology (AH) domain/BAR domain"/>
    <property type="match status" value="1"/>
</dbReference>
<dbReference type="InterPro" id="IPR004148">
    <property type="entry name" value="BAR_dom"/>
</dbReference>
<feature type="non-terminal residue" evidence="4">
    <location>
        <position position="985"/>
    </location>
</feature>
<gene>
    <name evidence="4" type="ORF">SCF082_LOCUS21393</name>
</gene>
<organism evidence="4 5">
    <name type="scientific">Durusdinium trenchii</name>
    <dbReference type="NCBI Taxonomy" id="1381693"/>
    <lineage>
        <taxon>Eukaryota</taxon>
        <taxon>Sar</taxon>
        <taxon>Alveolata</taxon>
        <taxon>Dinophyceae</taxon>
        <taxon>Suessiales</taxon>
        <taxon>Symbiodiniaceae</taxon>
        <taxon>Durusdinium</taxon>
    </lineage>
</organism>
<protein>
    <submittedName>
        <fullName evidence="4">BAR domain-containing protein</fullName>
    </submittedName>
</protein>
<dbReference type="EMBL" id="CAXAMM010015168">
    <property type="protein sequence ID" value="CAK9035668.1"/>
    <property type="molecule type" value="Genomic_DNA"/>
</dbReference>
<keyword evidence="2" id="KW-1133">Transmembrane helix</keyword>
<feature type="transmembrane region" description="Helical" evidence="2">
    <location>
        <begin position="282"/>
        <end position="303"/>
    </location>
</feature>
<feature type="region of interest" description="Disordered" evidence="1">
    <location>
        <begin position="738"/>
        <end position="766"/>
    </location>
</feature>
<evidence type="ECO:0000313" key="5">
    <source>
        <dbReference type="Proteomes" id="UP001642464"/>
    </source>
</evidence>
<name>A0ABP0L950_9DINO</name>
<evidence type="ECO:0000313" key="4">
    <source>
        <dbReference type="EMBL" id="CAK9035668.1"/>
    </source>
</evidence>
<dbReference type="InterPro" id="IPR027267">
    <property type="entry name" value="AH/BAR_dom_sf"/>
</dbReference>